<gene>
    <name evidence="1" type="ORF">NPIL_673521</name>
</gene>
<name>A0A8X6MJN3_NEPPI</name>
<keyword evidence="2" id="KW-1185">Reference proteome</keyword>
<evidence type="ECO:0000313" key="2">
    <source>
        <dbReference type="Proteomes" id="UP000887013"/>
    </source>
</evidence>
<accession>A0A8X6MJN3</accession>
<comment type="caution">
    <text evidence="1">The sequence shown here is derived from an EMBL/GenBank/DDBJ whole genome shotgun (WGS) entry which is preliminary data.</text>
</comment>
<sequence>MSCSFEFCWYERNEVTMLRFNEYRWRRPILSQDRGINVSKSGGFHSDLPVRGALHTIFAGETPVGSIDNSKTPNNAWQYLCPSFR</sequence>
<dbReference type="EMBL" id="BMAW01093197">
    <property type="protein sequence ID" value="GFS59221.1"/>
    <property type="molecule type" value="Genomic_DNA"/>
</dbReference>
<reference evidence="1" key="1">
    <citation type="submission" date="2020-08" db="EMBL/GenBank/DDBJ databases">
        <title>Multicomponent nature underlies the extraordinary mechanical properties of spider dragline silk.</title>
        <authorList>
            <person name="Kono N."/>
            <person name="Nakamura H."/>
            <person name="Mori M."/>
            <person name="Yoshida Y."/>
            <person name="Ohtoshi R."/>
            <person name="Malay A.D."/>
            <person name="Moran D.A.P."/>
            <person name="Tomita M."/>
            <person name="Numata K."/>
            <person name="Arakawa K."/>
        </authorList>
    </citation>
    <scope>NUCLEOTIDE SEQUENCE</scope>
</reference>
<evidence type="ECO:0000313" key="1">
    <source>
        <dbReference type="EMBL" id="GFS59221.1"/>
    </source>
</evidence>
<dbReference type="AlphaFoldDB" id="A0A8X6MJN3"/>
<dbReference type="Proteomes" id="UP000887013">
    <property type="component" value="Unassembled WGS sequence"/>
</dbReference>
<proteinExistence type="predicted"/>
<protein>
    <submittedName>
        <fullName evidence="1">Uncharacterized protein</fullName>
    </submittedName>
</protein>
<organism evidence="1 2">
    <name type="scientific">Nephila pilipes</name>
    <name type="common">Giant wood spider</name>
    <name type="synonym">Nephila maculata</name>
    <dbReference type="NCBI Taxonomy" id="299642"/>
    <lineage>
        <taxon>Eukaryota</taxon>
        <taxon>Metazoa</taxon>
        <taxon>Ecdysozoa</taxon>
        <taxon>Arthropoda</taxon>
        <taxon>Chelicerata</taxon>
        <taxon>Arachnida</taxon>
        <taxon>Araneae</taxon>
        <taxon>Araneomorphae</taxon>
        <taxon>Entelegynae</taxon>
        <taxon>Araneoidea</taxon>
        <taxon>Nephilidae</taxon>
        <taxon>Nephila</taxon>
    </lineage>
</organism>